<dbReference type="Pfam" id="PF00459">
    <property type="entry name" value="Inositol_P"/>
    <property type="match status" value="1"/>
</dbReference>
<accession>A0A0N1N137</accession>
<sequence length="264" mass="27576">MTDFHLAAFAHRLADASGAAILPWYRAMPAVTDKGSASGFDPVTEADRAAELAIRALIAAEHPDHGIIGEEFGRHNANAEHVWVIDPIDGTKAFISGQPVWGTLIALLHRGEAVLGLLDQPFLGERYWGDGERAFGRRGGGASALRTRPCPALADATVWASSSIARDPAAHAAVERLGAAVRMLVYGGDCLSLAMLAEGHIDIAIGWGGFEIYDIAAHIPLVAGAGGLVTALDGSDALHANGMLALGDPTLLQTTLAALDWPRG</sequence>
<protein>
    <recommendedName>
        <fullName evidence="8">Histidinol-phosphatase</fullName>
    </recommendedName>
</protein>
<dbReference type="GO" id="GO:0008934">
    <property type="term" value="F:inositol monophosphate 1-phosphatase activity"/>
    <property type="evidence" value="ECO:0007669"/>
    <property type="project" value="TreeGrafter"/>
</dbReference>
<feature type="binding site" evidence="5">
    <location>
        <position position="70"/>
    </location>
    <ligand>
        <name>Mg(2+)</name>
        <dbReference type="ChEBI" id="CHEBI:18420"/>
        <label>1</label>
        <note>catalytic</note>
    </ligand>
</feature>
<keyword evidence="3" id="KW-0378">Hydrolase</keyword>
<dbReference type="PATRIC" id="fig|1526658.3.peg.1452"/>
<comment type="caution">
    <text evidence="6">The sequence shown here is derived from an EMBL/GenBank/DDBJ whole genome shotgun (WGS) entry which is preliminary data.</text>
</comment>
<dbReference type="PANTHER" id="PTHR20854">
    <property type="entry name" value="INOSITOL MONOPHOSPHATASE"/>
    <property type="match status" value="1"/>
</dbReference>
<evidence type="ECO:0008006" key="8">
    <source>
        <dbReference type="Google" id="ProtNLM"/>
    </source>
</evidence>
<name>A0A0N1N137_9HYPH</name>
<evidence type="ECO:0000256" key="3">
    <source>
        <dbReference type="ARBA" id="ARBA00022801"/>
    </source>
</evidence>
<dbReference type="PROSITE" id="PS00629">
    <property type="entry name" value="IMP_1"/>
    <property type="match status" value="1"/>
</dbReference>
<evidence type="ECO:0000256" key="4">
    <source>
        <dbReference type="ARBA" id="ARBA00022842"/>
    </source>
</evidence>
<dbReference type="Gene3D" id="3.30.540.10">
    <property type="entry name" value="Fructose-1,6-Bisphosphatase, subunit A, domain 1"/>
    <property type="match status" value="1"/>
</dbReference>
<feature type="binding site" evidence="5">
    <location>
        <position position="86"/>
    </location>
    <ligand>
        <name>Mg(2+)</name>
        <dbReference type="ChEBI" id="CHEBI:18420"/>
        <label>1</label>
        <note>catalytic</note>
    </ligand>
</feature>
<comment type="similarity">
    <text evidence="1">Belongs to the inositol monophosphatase superfamily.</text>
</comment>
<dbReference type="Gene3D" id="3.40.190.80">
    <property type="match status" value="1"/>
</dbReference>
<dbReference type="SUPFAM" id="SSF56655">
    <property type="entry name" value="Carbohydrate phosphatase"/>
    <property type="match status" value="1"/>
</dbReference>
<proteinExistence type="inferred from homology"/>
<evidence type="ECO:0000256" key="5">
    <source>
        <dbReference type="PIRSR" id="PIRSR600760-2"/>
    </source>
</evidence>
<dbReference type="EMBL" id="LGSZ01000050">
    <property type="protein sequence ID" value="KPH79396.1"/>
    <property type="molecule type" value="Genomic_DNA"/>
</dbReference>
<dbReference type="PANTHER" id="PTHR20854:SF4">
    <property type="entry name" value="INOSITOL-1-MONOPHOSPHATASE-RELATED"/>
    <property type="match status" value="1"/>
</dbReference>
<dbReference type="InterPro" id="IPR020583">
    <property type="entry name" value="Inositol_monoP_metal-BS"/>
</dbReference>
<comment type="cofactor">
    <cofactor evidence="5">
        <name>Mg(2+)</name>
        <dbReference type="ChEBI" id="CHEBI:18420"/>
    </cofactor>
</comment>
<feature type="binding site" evidence="5">
    <location>
        <position position="89"/>
    </location>
    <ligand>
        <name>Mg(2+)</name>
        <dbReference type="ChEBI" id="CHEBI:18420"/>
        <label>1</label>
        <note>catalytic</note>
    </ligand>
</feature>
<dbReference type="GO" id="GO:0006020">
    <property type="term" value="P:inositol metabolic process"/>
    <property type="evidence" value="ECO:0007669"/>
    <property type="project" value="TreeGrafter"/>
</dbReference>
<dbReference type="OrthoDB" id="9785695at2"/>
<gene>
    <name evidence="6" type="ORF">AE618_19135</name>
</gene>
<evidence type="ECO:0000256" key="2">
    <source>
        <dbReference type="ARBA" id="ARBA00022723"/>
    </source>
</evidence>
<feature type="binding site" evidence="5">
    <location>
        <position position="88"/>
    </location>
    <ligand>
        <name>Mg(2+)</name>
        <dbReference type="ChEBI" id="CHEBI:18420"/>
        <label>1</label>
        <note>catalytic</note>
    </ligand>
</feature>
<evidence type="ECO:0000313" key="6">
    <source>
        <dbReference type="EMBL" id="KPH79396.1"/>
    </source>
</evidence>
<dbReference type="Proteomes" id="UP000037822">
    <property type="component" value="Unassembled WGS sequence"/>
</dbReference>
<keyword evidence="4 5" id="KW-0460">Magnesium</keyword>
<feature type="binding site" evidence="5">
    <location>
        <position position="214"/>
    </location>
    <ligand>
        <name>Mg(2+)</name>
        <dbReference type="ChEBI" id="CHEBI:18420"/>
        <label>1</label>
        <note>catalytic</note>
    </ligand>
</feature>
<evidence type="ECO:0000256" key="1">
    <source>
        <dbReference type="ARBA" id="ARBA00009759"/>
    </source>
</evidence>
<dbReference type="GO" id="GO:0007165">
    <property type="term" value="P:signal transduction"/>
    <property type="evidence" value="ECO:0007669"/>
    <property type="project" value="TreeGrafter"/>
</dbReference>
<keyword evidence="2 5" id="KW-0479">Metal-binding</keyword>
<dbReference type="InterPro" id="IPR000760">
    <property type="entry name" value="Inositol_monophosphatase-like"/>
</dbReference>
<evidence type="ECO:0000313" key="7">
    <source>
        <dbReference type="Proteomes" id="UP000037822"/>
    </source>
</evidence>
<keyword evidence="7" id="KW-1185">Reference proteome</keyword>
<dbReference type="RefSeq" id="WP_054210660.1">
    <property type="nucleotide sequence ID" value="NZ_LGSZ01000050.1"/>
</dbReference>
<dbReference type="AlphaFoldDB" id="A0A0N1N137"/>
<dbReference type="GO" id="GO:0046872">
    <property type="term" value="F:metal ion binding"/>
    <property type="evidence" value="ECO:0007669"/>
    <property type="project" value="UniProtKB-KW"/>
</dbReference>
<dbReference type="PRINTS" id="PR00377">
    <property type="entry name" value="IMPHPHTASES"/>
</dbReference>
<organism evidence="6 7">
    <name type="scientific">Bosea vaviloviae</name>
    <dbReference type="NCBI Taxonomy" id="1526658"/>
    <lineage>
        <taxon>Bacteria</taxon>
        <taxon>Pseudomonadati</taxon>
        <taxon>Pseudomonadota</taxon>
        <taxon>Alphaproteobacteria</taxon>
        <taxon>Hyphomicrobiales</taxon>
        <taxon>Boseaceae</taxon>
        <taxon>Bosea</taxon>
    </lineage>
</organism>
<dbReference type="FunFam" id="3.30.540.10:FF:000030">
    <property type="entry name" value="Inositol monophosphatase"/>
    <property type="match status" value="1"/>
</dbReference>
<reference evidence="6 7" key="1">
    <citation type="submission" date="2015-07" db="EMBL/GenBank/DDBJ databases">
        <title>Whole genome sequencing of Bosea vaviloviae isolated from cave pool.</title>
        <authorList>
            <person name="Tan N.E.H."/>
            <person name="Lee Y.P."/>
            <person name="Gan H.M."/>
            <person name="Barton H."/>
            <person name="Savka M.A."/>
        </authorList>
    </citation>
    <scope>NUCLEOTIDE SEQUENCE [LARGE SCALE GENOMIC DNA]</scope>
    <source>
        <strain evidence="6 7">SD260</strain>
    </source>
</reference>